<evidence type="ECO:0000259" key="1">
    <source>
        <dbReference type="Pfam" id="PF05899"/>
    </source>
</evidence>
<sequence>MTTPISFNAAGPQGWAGTDNVAQPTAELIEGNPVGLDHAYFTRPEAGVRAGIWRSEAYTEFYESYPCDEFMCVLSGSVTIESDSFSQTYRQGDAFLIPKGFRGFWRQTEAMQKYYVIIE</sequence>
<dbReference type="AlphaFoldDB" id="A0A317PQP4"/>
<dbReference type="PANTHER" id="PTHR40943:SF1">
    <property type="entry name" value="CYTOPLASMIC PROTEIN"/>
    <property type="match status" value="1"/>
</dbReference>
<dbReference type="InterPro" id="IPR011051">
    <property type="entry name" value="RmlC_Cupin_sf"/>
</dbReference>
<comment type="caution">
    <text evidence="2">The sequence shown here is derived from an EMBL/GenBank/DDBJ whole genome shotgun (WGS) entry which is preliminary data.</text>
</comment>
<dbReference type="PANTHER" id="PTHR40943">
    <property type="entry name" value="CYTOPLASMIC PROTEIN-RELATED"/>
    <property type="match status" value="1"/>
</dbReference>
<dbReference type="RefSeq" id="WP_110030294.1">
    <property type="nucleotide sequence ID" value="NZ_QGTR01000001.1"/>
</dbReference>
<dbReference type="Gene3D" id="2.60.120.10">
    <property type="entry name" value="Jelly Rolls"/>
    <property type="match status" value="1"/>
</dbReference>
<keyword evidence="3" id="KW-1185">Reference proteome</keyword>
<evidence type="ECO:0000313" key="2">
    <source>
        <dbReference type="EMBL" id="PWW03782.1"/>
    </source>
</evidence>
<organism evidence="2 3">
    <name type="scientific">Hoeflea marina</name>
    <dbReference type="NCBI Taxonomy" id="274592"/>
    <lineage>
        <taxon>Bacteria</taxon>
        <taxon>Pseudomonadati</taxon>
        <taxon>Pseudomonadota</taxon>
        <taxon>Alphaproteobacteria</taxon>
        <taxon>Hyphomicrobiales</taxon>
        <taxon>Rhizobiaceae</taxon>
        <taxon>Hoeflea</taxon>
    </lineage>
</organism>
<dbReference type="InterPro" id="IPR014710">
    <property type="entry name" value="RmlC-like_jellyroll"/>
</dbReference>
<reference evidence="2 3" key="1">
    <citation type="submission" date="2018-05" db="EMBL/GenBank/DDBJ databases">
        <title>Genomic Encyclopedia of Type Strains, Phase IV (KMG-IV): sequencing the most valuable type-strain genomes for metagenomic binning, comparative biology and taxonomic classification.</title>
        <authorList>
            <person name="Goeker M."/>
        </authorList>
    </citation>
    <scope>NUCLEOTIDE SEQUENCE [LARGE SCALE GENOMIC DNA]</scope>
    <source>
        <strain evidence="2 3">DSM 16791</strain>
    </source>
</reference>
<dbReference type="OrthoDB" id="9799053at2"/>
<name>A0A317PQP4_9HYPH</name>
<dbReference type="Pfam" id="PF05899">
    <property type="entry name" value="Cupin_3"/>
    <property type="match status" value="1"/>
</dbReference>
<protein>
    <recommendedName>
        <fullName evidence="1">(S)-ureidoglycine aminohydrolase cupin domain-containing protein</fullName>
    </recommendedName>
</protein>
<gene>
    <name evidence="2" type="ORF">DFR52_101470</name>
</gene>
<feature type="domain" description="(S)-ureidoglycine aminohydrolase cupin" evidence="1">
    <location>
        <begin position="46"/>
        <end position="115"/>
    </location>
</feature>
<dbReference type="EMBL" id="QGTR01000001">
    <property type="protein sequence ID" value="PWW03782.1"/>
    <property type="molecule type" value="Genomic_DNA"/>
</dbReference>
<proteinExistence type="predicted"/>
<dbReference type="SUPFAM" id="SSF51182">
    <property type="entry name" value="RmlC-like cupins"/>
    <property type="match status" value="1"/>
</dbReference>
<accession>A0A317PQP4</accession>
<dbReference type="Proteomes" id="UP000246352">
    <property type="component" value="Unassembled WGS sequence"/>
</dbReference>
<dbReference type="InterPro" id="IPR008579">
    <property type="entry name" value="UGlyAH_Cupin_dom"/>
</dbReference>
<evidence type="ECO:0000313" key="3">
    <source>
        <dbReference type="Proteomes" id="UP000246352"/>
    </source>
</evidence>